<protein>
    <submittedName>
        <fullName evidence="1">Uncharacterized protein</fullName>
    </submittedName>
</protein>
<name>A0ABS3CDK3_9BACT</name>
<gene>
    <name evidence="1" type="ORF">J0A69_05510</name>
</gene>
<accession>A0ABS3CDK3</accession>
<sequence>MERGLINQAIQKICVQEGKEISEAHQYLLMKYRIEVDLLVLKKRYEKMLNEEKAVA</sequence>
<dbReference type="Proteomes" id="UP000664480">
    <property type="component" value="Unassembled WGS sequence"/>
</dbReference>
<evidence type="ECO:0000313" key="2">
    <source>
        <dbReference type="Proteomes" id="UP000664480"/>
    </source>
</evidence>
<evidence type="ECO:0000313" key="1">
    <source>
        <dbReference type="EMBL" id="MBN7814875.1"/>
    </source>
</evidence>
<reference evidence="1 2" key="1">
    <citation type="submission" date="2021-03" db="EMBL/GenBank/DDBJ databases">
        <title>novel species isolated from a fishpond in China.</title>
        <authorList>
            <person name="Lu H."/>
            <person name="Cai Z."/>
        </authorList>
    </citation>
    <scope>NUCLEOTIDE SEQUENCE [LARGE SCALE GENOMIC DNA]</scope>
    <source>
        <strain evidence="1 2">YJ13C</strain>
    </source>
</reference>
<dbReference type="RefSeq" id="WP_206585498.1">
    <property type="nucleotide sequence ID" value="NZ_JAFKCU010000001.1"/>
</dbReference>
<comment type="caution">
    <text evidence="1">The sequence shown here is derived from an EMBL/GenBank/DDBJ whole genome shotgun (WGS) entry which is preliminary data.</text>
</comment>
<proteinExistence type="predicted"/>
<organism evidence="1 2">
    <name type="scientific">Algoriphagus pacificus</name>
    <dbReference type="NCBI Taxonomy" id="2811234"/>
    <lineage>
        <taxon>Bacteria</taxon>
        <taxon>Pseudomonadati</taxon>
        <taxon>Bacteroidota</taxon>
        <taxon>Cytophagia</taxon>
        <taxon>Cytophagales</taxon>
        <taxon>Cyclobacteriaceae</taxon>
        <taxon>Algoriphagus</taxon>
    </lineage>
</organism>
<keyword evidence="2" id="KW-1185">Reference proteome</keyword>
<dbReference type="EMBL" id="JAFKCU010000001">
    <property type="protein sequence ID" value="MBN7814875.1"/>
    <property type="molecule type" value="Genomic_DNA"/>
</dbReference>